<dbReference type="GO" id="GO:0005886">
    <property type="term" value="C:plasma membrane"/>
    <property type="evidence" value="ECO:0007669"/>
    <property type="project" value="UniProtKB-SubCell"/>
</dbReference>
<dbReference type="InterPro" id="IPR052159">
    <property type="entry name" value="Competence_DNA_uptake"/>
</dbReference>
<dbReference type="CDD" id="cd07731">
    <property type="entry name" value="ComA-like_MBL-fold"/>
    <property type="match status" value="1"/>
</dbReference>
<evidence type="ECO:0000256" key="4">
    <source>
        <dbReference type="ARBA" id="ARBA00022989"/>
    </source>
</evidence>
<feature type="transmembrane region" description="Helical" evidence="6">
    <location>
        <begin position="393"/>
        <end position="414"/>
    </location>
</feature>
<dbReference type="PANTHER" id="PTHR30619:SF1">
    <property type="entry name" value="RECOMBINATION PROTEIN 2"/>
    <property type="match status" value="1"/>
</dbReference>
<evidence type="ECO:0000256" key="1">
    <source>
        <dbReference type="ARBA" id="ARBA00004651"/>
    </source>
</evidence>
<dbReference type="PANTHER" id="PTHR30619">
    <property type="entry name" value="DNA INTERNALIZATION/COMPETENCE PROTEIN COMEC/REC2"/>
    <property type="match status" value="1"/>
</dbReference>
<feature type="domain" description="Metallo-beta-lactamase" evidence="7">
    <location>
        <begin position="512"/>
        <end position="694"/>
    </location>
</feature>
<feature type="transmembrane region" description="Helical" evidence="6">
    <location>
        <begin position="12"/>
        <end position="36"/>
    </location>
</feature>
<feature type="transmembrane region" description="Helical" evidence="6">
    <location>
        <begin position="231"/>
        <end position="251"/>
    </location>
</feature>
<keyword evidence="3 6" id="KW-0812">Transmembrane</keyword>
<keyword evidence="2" id="KW-1003">Cell membrane</keyword>
<comment type="subcellular location">
    <subcellularLocation>
        <location evidence="1">Cell membrane</location>
        <topology evidence="1">Multi-pass membrane protein</topology>
    </subcellularLocation>
</comment>
<dbReference type="SMART" id="SM00849">
    <property type="entry name" value="Lactamase_B"/>
    <property type="match status" value="1"/>
</dbReference>
<dbReference type="InterPro" id="IPR001279">
    <property type="entry name" value="Metallo-B-lactamas"/>
</dbReference>
<dbReference type="NCBIfam" id="TIGR00360">
    <property type="entry name" value="ComEC_N-term"/>
    <property type="match status" value="1"/>
</dbReference>
<evidence type="ECO:0000256" key="5">
    <source>
        <dbReference type="ARBA" id="ARBA00023136"/>
    </source>
</evidence>
<evidence type="ECO:0000313" key="9">
    <source>
        <dbReference type="Proteomes" id="UP000281975"/>
    </source>
</evidence>
<dbReference type="EMBL" id="RBIN01000003">
    <property type="protein sequence ID" value="RKR06367.1"/>
    <property type="molecule type" value="Genomic_DNA"/>
</dbReference>
<dbReference type="InterPro" id="IPR036866">
    <property type="entry name" value="RibonucZ/Hydroxyglut_hydro"/>
</dbReference>
<dbReference type="SUPFAM" id="SSF56281">
    <property type="entry name" value="Metallo-hydrolase/oxidoreductase"/>
    <property type="match status" value="1"/>
</dbReference>
<reference evidence="8 9" key="1">
    <citation type="submission" date="2018-10" db="EMBL/GenBank/DDBJ databases">
        <title>Genomic Encyclopedia of Type Strains, Phase IV (KMG-IV): sequencing the most valuable type-strain genomes for metagenomic binning, comparative biology and taxonomic classification.</title>
        <authorList>
            <person name="Goeker M."/>
        </authorList>
    </citation>
    <scope>NUCLEOTIDE SEQUENCE [LARGE SCALE GENOMIC DNA]</scope>
    <source>
        <strain evidence="8 9">DSM 23229</strain>
    </source>
</reference>
<accession>A0A420WYQ2</accession>
<evidence type="ECO:0000313" key="8">
    <source>
        <dbReference type="EMBL" id="RKR06367.1"/>
    </source>
</evidence>
<evidence type="ECO:0000256" key="3">
    <source>
        <dbReference type="ARBA" id="ARBA00022692"/>
    </source>
</evidence>
<dbReference type="GO" id="GO:0030420">
    <property type="term" value="P:establishment of competence for transformation"/>
    <property type="evidence" value="ECO:0007669"/>
    <property type="project" value="InterPro"/>
</dbReference>
<organism evidence="8 9">
    <name type="scientific">Kushneria sinocarnis</name>
    <dbReference type="NCBI Taxonomy" id="595502"/>
    <lineage>
        <taxon>Bacteria</taxon>
        <taxon>Pseudomonadati</taxon>
        <taxon>Pseudomonadota</taxon>
        <taxon>Gammaproteobacteria</taxon>
        <taxon>Oceanospirillales</taxon>
        <taxon>Halomonadaceae</taxon>
        <taxon>Kushneria</taxon>
    </lineage>
</organism>
<dbReference type="Proteomes" id="UP000281975">
    <property type="component" value="Unassembled WGS sequence"/>
</dbReference>
<dbReference type="Pfam" id="PF03772">
    <property type="entry name" value="Competence"/>
    <property type="match status" value="1"/>
</dbReference>
<dbReference type="InterPro" id="IPR004477">
    <property type="entry name" value="ComEC_N"/>
</dbReference>
<evidence type="ECO:0000259" key="7">
    <source>
        <dbReference type="SMART" id="SM00849"/>
    </source>
</evidence>
<evidence type="ECO:0000256" key="6">
    <source>
        <dbReference type="SAM" id="Phobius"/>
    </source>
</evidence>
<dbReference type="AlphaFoldDB" id="A0A420WYQ2"/>
<keyword evidence="4 6" id="KW-1133">Transmembrane helix</keyword>
<feature type="transmembrane region" description="Helical" evidence="6">
    <location>
        <begin position="271"/>
        <end position="304"/>
    </location>
</feature>
<evidence type="ECO:0000256" key="2">
    <source>
        <dbReference type="ARBA" id="ARBA00022475"/>
    </source>
</evidence>
<dbReference type="Gene3D" id="3.60.15.10">
    <property type="entry name" value="Ribonuclease Z/Hydroxyacylglutathione hydrolase-like"/>
    <property type="match status" value="1"/>
</dbReference>
<dbReference type="Pfam" id="PF13567">
    <property type="entry name" value="DUF4131"/>
    <property type="match status" value="1"/>
</dbReference>
<dbReference type="InterPro" id="IPR004797">
    <property type="entry name" value="Competence_ComEC/Rec2"/>
</dbReference>
<keyword evidence="9" id="KW-1185">Reference proteome</keyword>
<dbReference type="InterPro" id="IPR025405">
    <property type="entry name" value="DUF4131"/>
</dbReference>
<protein>
    <submittedName>
        <fullName evidence="8">Competence protein ComEC</fullName>
    </submittedName>
</protein>
<comment type="caution">
    <text evidence="8">The sequence shown here is derived from an EMBL/GenBank/DDBJ whole genome shotgun (WGS) entry which is preliminary data.</text>
</comment>
<dbReference type="NCBIfam" id="TIGR00361">
    <property type="entry name" value="ComEC_Rec2"/>
    <property type="match status" value="1"/>
</dbReference>
<name>A0A420WYQ2_9GAMM</name>
<proteinExistence type="predicted"/>
<feature type="transmembrane region" description="Helical" evidence="6">
    <location>
        <begin position="316"/>
        <end position="349"/>
    </location>
</feature>
<dbReference type="OrthoDB" id="9761531at2"/>
<gene>
    <name evidence="8" type="ORF">C7446_1309</name>
</gene>
<dbReference type="RefSeq" id="WP_121172277.1">
    <property type="nucleotide sequence ID" value="NZ_RBIN01000003.1"/>
</dbReference>
<dbReference type="InterPro" id="IPR035681">
    <property type="entry name" value="ComA-like_MBL"/>
</dbReference>
<keyword evidence="5 6" id="KW-0472">Membrane</keyword>
<feature type="transmembrane region" description="Helical" evidence="6">
    <location>
        <begin position="43"/>
        <end position="61"/>
    </location>
</feature>
<sequence>MKWHLPLLAMSAVAGGWLALKGYPAVAPLWMLLLMLALALRRWLLVGCLLVALLAGGHAIMAKPRLLADGLAGQEVRLTGRIVELETLQGRDRLALVVTSCHPLHHGLPKCEGLGRVRLNWYRPEPLAIGQHWQLTARLKPPHGYANPDSFDYRYWLIRQGFGATGYVRDAPRAVLQQAAHRPVGAWLDQQLKAHAPSGAARAWLAALTLGRSEALSGAQWQALADTGTSHLMVVSGLHVSLVAVWALLLCRGLSRLLQPTRWRMLDWPWLMAALTTFGYAALAGFGAPVLRAAIMTIIGLWVASGRHAPGVWQGWWLALVVVVLCQPLEIMSPGLWLSFGAVATLIMAWCRRPRGRGGMVLLRTQCLMALVTAVASLWAFDRLSLIALPVNLLAIPWVTMIMVPLGLLGWLLTPLPMLTDWLWQLFGLCADGFAQAITALASHFPAWQPAHWLKLPLMMVLGLLALCWLLPGLDLRWRIPASLSLLLVLPGLAPLASDSRHWSVVVHDIGQGELVEIRTAHSRWLYDTGPRFPSGFAPIMTLWQTPGHFDGVIVSHGDLDHAGGVRVLAERHDVGHWWAPTRHTMAVSGITPCRAGAAWRVDGITFRFLWPMADVTLPAEDNERSCILAITDGRHRVLLTGDADTAVERQLLAHLAAGPITLLVAGHHGSSSSSGSALINHLKPRHVIFSAGYLNRYHHPADAVVRRFHHARSCLWSTAVDGAVTLDLVRGGGGSIRGVRHHASDRMAVGGVEGGCAGVESAPLSGALHVGQRRTSETS</sequence>
<dbReference type="Pfam" id="PF00753">
    <property type="entry name" value="Lactamase_B"/>
    <property type="match status" value="1"/>
</dbReference>
<feature type="transmembrane region" description="Helical" evidence="6">
    <location>
        <begin position="426"/>
        <end position="447"/>
    </location>
</feature>
<feature type="transmembrane region" description="Helical" evidence="6">
    <location>
        <begin position="361"/>
        <end position="381"/>
    </location>
</feature>